<protein>
    <submittedName>
        <fullName evidence="2">Uncharacterized protein</fullName>
    </submittedName>
</protein>
<reference evidence="2 3" key="1">
    <citation type="submission" date="2020-02" db="EMBL/GenBank/DDBJ databases">
        <authorList>
            <person name="Ma Q."/>
            <person name="Huang Y."/>
            <person name="Song X."/>
            <person name="Pei D."/>
        </authorList>
    </citation>
    <scope>NUCLEOTIDE SEQUENCE [LARGE SCALE GENOMIC DNA]</scope>
    <source>
        <strain evidence="2">Sxm20200214</strain>
        <tissue evidence="2">Leaf</tissue>
    </source>
</reference>
<comment type="caution">
    <text evidence="2">The sequence shown here is derived from an EMBL/GenBank/DDBJ whole genome shotgun (WGS) entry which is preliminary data.</text>
</comment>
<evidence type="ECO:0000313" key="3">
    <source>
        <dbReference type="Proteomes" id="UP000886595"/>
    </source>
</evidence>
<sequence>MQENGHEQPQLNEPKRKLQDCQASTLQHYHKRELHLWHRICYSTVDPPRCCRPLDYKDCYNLAKRPLENRASTHGEREAAFRDTKEKTTARLYTHHTNPKSTSFPRSNDNNKAERVSETLVLQRRNREDKGKEGSSGVELDAHAPFNHRRDSRSENFGERDKDGCVEVSCLGNFVLGSSIVITLRGIQAIQWCFIELVSHFLVREDGVSEVCSVLECVWFNDLVGRSSCSAVGWILSDVVLGKSFLLRVDEASEWGSCVVPWYATYGFSGFLGKGLWSLCSIATVLE</sequence>
<feature type="compositionally biased region" description="Polar residues" evidence="1">
    <location>
        <begin position="99"/>
        <end position="108"/>
    </location>
</feature>
<dbReference type="Proteomes" id="UP000886595">
    <property type="component" value="Unassembled WGS sequence"/>
</dbReference>
<evidence type="ECO:0000256" key="1">
    <source>
        <dbReference type="SAM" id="MobiDB-lite"/>
    </source>
</evidence>
<feature type="region of interest" description="Disordered" evidence="1">
    <location>
        <begin position="71"/>
        <end position="159"/>
    </location>
</feature>
<organism evidence="2 3">
    <name type="scientific">Brassica carinata</name>
    <name type="common">Ethiopian mustard</name>
    <name type="synonym">Abyssinian cabbage</name>
    <dbReference type="NCBI Taxonomy" id="52824"/>
    <lineage>
        <taxon>Eukaryota</taxon>
        <taxon>Viridiplantae</taxon>
        <taxon>Streptophyta</taxon>
        <taxon>Embryophyta</taxon>
        <taxon>Tracheophyta</taxon>
        <taxon>Spermatophyta</taxon>
        <taxon>Magnoliopsida</taxon>
        <taxon>eudicotyledons</taxon>
        <taxon>Gunneridae</taxon>
        <taxon>Pentapetalae</taxon>
        <taxon>rosids</taxon>
        <taxon>malvids</taxon>
        <taxon>Brassicales</taxon>
        <taxon>Brassicaceae</taxon>
        <taxon>Brassiceae</taxon>
        <taxon>Brassica</taxon>
    </lineage>
</organism>
<accession>A0A8X7UF89</accession>
<dbReference type="AlphaFoldDB" id="A0A8X7UF89"/>
<feature type="compositionally biased region" description="Basic and acidic residues" evidence="1">
    <location>
        <begin position="148"/>
        <end position="159"/>
    </location>
</feature>
<dbReference type="EMBL" id="JAAMPC010000012">
    <property type="protein sequence ID" value="KAG2277485.1"/>
    <property type="molecule type" value="Genomic_DNA"/>
</dbReference>
<feature type="compositionally biased region" description="Basic and acidic residues" evidence="1">
    <location>
        <begin position="71"/>
        <end position="89"/>
    </location>
</feature>
<gene>
    <name evidence="2" type="ORF">Bca52824_060040</name>
</gene>
<evidence type="ECO:0000313" key="2">
    <source>
        <dbReference type="EMBL" id="KAG2277485.1"/>
    </source>
</evidence>
<proteinExistence type="predicted"/>
<name>A0A8X7UF89_BRACI</name>
<keyword evidence="3" id="KW-1185">Reference proteome</keyword>